<proteinExistence type="predicted"/>
<dbReference type="EMBL" id="BMAT01006917">
    <property type="protein sequence ID" value="GFS22161.1"/>
    <property type="molecule type" value="Genomic_DNA"/>
</dbReference>
<organism evidence="1 2">
    <name type="scientific">Elysia marginata</name>
    <dbReference type="NCBI Taxonomy" id="1093978"/>
    <lineage>
        <taxon>Eukaryota</taxon>
        <taxon>Metazoa</taxon>
        <taxon>Spiralia</taxon>
        <taxon>Lophotrochozoa</taxon>
        <taxon>Mollusca</taxon>
        <taxon>Gastropoda</taxon>
        <taxon>Heterobranchia</taxon>
        <taxon>Euthyneura</taxon>
        <taxon>Panpulmonata</taxon>
        <taxon>Sacoglossa</taxon>
        <taxon>Placobranchoidea</taxon>
        <taxon>Plakobranchidae</taxon>
        <taxon>Elysia</taxon>
    </lineage>
</organism>
<gene>
    <name evidence="1" type="ORF">ElyMa_003356900</name>
</gene>
<comment type="caution">
    <text evidence="1">The sequence shown here is derived from an EMBL/GenBank/DDBJ whole genome shotgun (WGS) entry which is preliminary data.</text>
</comment>
<dbReference type="Proteomes" id="UP000762676">
    <property type="component" value="Unassembled WGS sequence"/>
</dbReference>
<reference evidence="1 2" key="1">
    <citation type="journal article" date="2021" name="Elife">
        <title>Chloroplast acquisition without the gene transfer in kleptoplastic sea slugs, Plakobranchus ocellatus.</title>
        <authorList>
            <person name="Maeda T."/>
            <person name="Takahashi S."/>
            <person name="Yoshida T."/>
            <person name="Shimamura S."/>
            <person name="Takaki Y."/>
            <person name="Nagai Y."/>
            <person name="Toyoda A."/>
            <person name="Suzuki Y."/>
            <person name="Arimoto A."/>
            <person name="Ishii H."/>
            <person name="Satoh N."/>
            <person name="Nishiyama T."/>
            <person name="Hasebe M."/>
            <person name="Maruyama T."/>
            <person name="Minagawa J."/>
            <person name="Obokata J."/>
            <person name="Shigenobu S."/>
        </authorList>
    </citation>
    <scope>NUCLEOTIDE SEQUENCE [LARGE SCALE GENOMIC DNA]</scope>
</reference>
<accession>A0AAV4JNK9</accession>
<sequence>MNIYFKYATGPLRRTKPIAEEIQDGSWASGARQPIVCCKIHATYGFYYIIRYRRRRARSLVVHQKMPLNCRLRRWWDSTLWPAVRILFGRLAIKECRSE</sequence>
<evidence type="ECO:0000313" key="1">
    <source>
        <dbReference type="EMBL" id="GFS22161.1"/>
    </source>
</evidence>
<keyword evidence="2" id="KW-1185">Reference proteome</keyword>
<protein>
    <submittedName>
        <fullName evidence="1">Uncharacterized protein</fullName>
    </submittedName>
</protein>
<dbReference type="AlphaFoldDB" id="A0AAV4JNK9"/>
<evidence type="ECO:0000313" key="2">
    <source>
        <dbReference type="Proteomes" id="UP000762676"/>
    </source>
</evidence>
<name>A0AAV4JNK9_9GAST</name>